<feature type="transmembrane region" description="Helical" evidence="9">
    <location>
        <begin position="192"/>
        <end position="215"/>
    </location>
</feature>
<gene>
    <name evidence="11" type="ORF">PQQ63_23400</name>
</gene>
<evidence type="ECO:0000259" key="10">
    <source>
        <dbReference type="PROSITE" id="PS50850"/>
    </source>
</evidence>
<evidence type="ECO:0000256" key="5">
    <source>
        <dbReference type="ARBA" id="ARBA00022692"/>
    </source>
</evidence>
<evidence type="ECO:0000256" key="8">
    <source>
        <dbReference type="ARBA" id="ARBA00023136"/>
    </source>
</evidence>
<keyword evidence="6" id="KW-0769">Symport</keyword>
<keyword evidence="5 9" id="KW-0812">Transmembrane</keyword>
<organism evidence="11 12">
    <name type="scientific">Paraburkholderia metrosideri</name>
    <dbReference type="NCBI Taxonomy" id="580937"/>
    <lineage>
        <taxon>Bacteria</taxon>
        <taxon>Pseudomonadati</taxon>
        <taxon>Pseudomonadota</taxon>
        <taxon>Betaproteobacteria</taxon>
        <taxon>Burkholderiales</taxon>
        <taxon>Burkholderiaceae</taxon>
        <taxon>Paraburkholderia</taxon>
    </lineage>
</organism>
<dbReference type="SUPFAM" id="SSF103473">
    <property type="entry name" value="MFS general substrate transporter"/>
    <property type="match status" value="1"/>
</dbReference>
<feature type="transmembrane region" description="Helical" evidence="9">
    <location>
        <begin position="411"/>
        <end position="430"/>
    </location>
</feature>
<accession>A0ABW9DYB2</accession>
<keyword evidence="3" id="KW-0813">Transport</keyword>
<reference evidence="11 12" key="1">
    <citation type="journal article" date="2024" name="Chem. Sci.">
        <title>Discovery of megapolipeptins by genome mining of a Burkholderiales bacteria collection.</title>
        <authorList>
            <person name="Paulo B.S."/>
            <person name="Recchia M.J.J."/>
            <person name="Lee S."/>
            <person name="Fergusson C.H."/>
            <person name="Romanowski S.B."/>
            <person name="Hernandez A."/>
            <person name="Krull N."/>
            <person name="Liu D.Y."/>
            <person name="Cavanagh H."/>
            <person name="Bos A."/>
            <person name="Gray C.A."/>
            <person name="Murphy B.T."/>
            <person name="Linington R.G."/>
            <person name="Eustaquio A.S."/>
        </authorList>
    </citation>
    <scope>NUCLEOTIDE SEQUENCE [LARGE SCALE GENOMIC DNA]</scope>
    <source>
        <strain evidence="11 12">RL17-338-BIC-A</strain>
    </source>
</reference>
<evidence type="ECO:0000256" key="9">
    <source>
        <dbReference type="SAM" id="Phobius"/>
    </source>
</evidence>
<feature type="transmembrane region" description="Helical" evidence="9">
    <location>
        <begin position="320"/>
        <end position="338"/>
    </location>
</feature>
<dbReference type="InterPro" id="IPR036259">
    <property type="entry name" value="MFS_trans_sf"/>
</dbReference>
<evidence type="ECO:0000313" key="12">
    <source>
        <dbReference type="Proteomes" id="UP001629432"/>
    </source>
</evidence>
<evidence type="ECO:0000256" key="3">
    <source>
        <dbReference type="ARBA" id="ARBA00022448"/>
    </source>
</evidence>
<keyword evidence="12" id="KW-1185">Reference proteome</keyword>
<evidence type="ECO:0000256" key="2">
    <source>
        <dbReference type="ARBA" id="ARBA00008240"/>
    </source>
</evidence>
<dbReference type="PROSITE" id="PS50850">
    <property type="entry name" value="MFS"/>
    <property type="match status" value="1"/>
</dbReference>
<feature type="transmembrane region" description="Helical" evidence="9">
    <location>
        <begin position="282"/>
        <end position="300"/>
    </location>
</feature>
<feature type="transmembrane region" description="Helical" evidence="9">
    <location>
        <begin position="374"/>
        <end position="399"/>
    </location>
</feature>
<evidence type="ECO:0000256" key="6">
    <source>
        <dbReference type="ARBA" id="ARBA00022847"/>
    </source>
</evidence>
<feature type="domain" description="Major facilitator superfamily (MFS) profile" evidence="10">
    <location>
        <begin position="55"/>
        <end position="465"/>
    </location>
</feature>
<dbReference type="RefSeq" id="WP_408236461.1">
    <property type="nucleotide sequence ID" value="NZ_JAQQCF010000022.1"/>
</dbReference>
<feature type="transmembrane region" description="Helical" evidence="9">
    <location>
        <begin position="350"/>
        <end position="368"/>
    </location>
</feature>
<dbReference type="Gene3D" id="1.20.1250.20">
    <property type="entry name" value="MFS general substrate transporter like domains"/>
    <property type="match status" value="2"/>
</dbReference>
<dbReference type="PROSITE" id="PS00216">
    <property type="entry name" value="SUGAR_TRANSPORT_1"/>
    <property type="match status" value="1"/>
</dbReference>
<dbReference type="InterPro" id="IPR051084">
    <property type="entry name" value="H+-coupled_symporters"/>
</dbReference>
<proteinExistence type="inferred from homology"/>
<comment type="subcellular location">
    <subcellularLocation>
        <location evidence="1">Cell membrane</location>
        <topology evidence="1">Multi-pass membrane protein</topology>
    </subcellularLocation>
</comment>
<comment type="similarity">
    <text evidence="2">Belongs to the major facilitator superfamily. Metabolite:H+ Symporter (MHS) family (TC 2.A.1.6) family.</text>
</comment>
<feature type="transmembrane region" description="Helical" evidence="9">
    <location>
        <begin position="160"/>
        <end position="180"/>
    </location>
</feature>
<dbReference type="Proteomes" id="UP001629432">
    <property type="component" value="Unassembled WGS sequence"/>
</dbReference>
<dbReference type="PANTHER" id="PTHR43528">
    <property type="entry name" value="ALPHA-KETOGLUTARATE PERMEASE"/>
    <property type="match status" value="1"/>
</dbReference>
<keyword evidence="8 9" id="KW-0472">Membrane</keyword>
<dbReference type="EMBL" id="JAQQCF010000022">
    <property type="protein sequence ID" value="MFM0639639.1"/>
    <property type="molecule type" value="Genomic_DNA"/>
</dbReference>
<evidence type="ECO:0000256" key="1">
    <source>
        <dbReference type="ARBA" id="ARBA00004651"/>
    </source>
</evidence>
<feature type="transmembrane region" description="Helical" evidence="9">
    <location>
        <begin position="227"/>
        <end position="246"/>
    </location>
</feature>
<dbReference type="InterPro" id="IPR020846">
    <property type="entry name" value="MFS_dom"/>
</dbReference>
<dbReference type="InterPro" id="IPR005829">
    <property type="entry name" value="Sugar_transporter_CS"/>
</dbReference>
<feature type="transmembrane region" description="Helical" evidence="9">
    <location>
        <begin position="93"/>
        <end position="119"/>
    </location>
</feature>
<evidence type="ECO:0000256" key="7">
    <source>
        <dbReference type="ARBA" id="ARBA00022989"/>
    </source>
</evidence>
<feature type="transmembrane region" description="Helical" evidence="9">
    <location>
        <begin position="442"/>
        <end position="460"/>
    </location>
</feature>
<comment type="caution">
    <text evidence="11">The sequence shown here is derived from an EMBL/GenBank/DDBJ whole genome shotgun (WGS) entry which is preliminary data.</text>
</comment>
<keyword evidence="4" id="KW-1003">Cell membrane</keyword>
<feature type="transmembrane region" description="Helical" evidence="9">
    <location>
        <begin position="56"/>
        <end position="81"/>
    </location>
</feature>
<feature type="transmembrane region" description="Helical" evidence="9">
    <location>
        <begin position="126"/>
        <end position="148"/>
    </location>
</feature>
<protein>
    <submittedName>
        <fullName evidence="11">MFS transporter</fullName>
    </submittedName>
</protein>
<name>A0ABW9DYB2_9BURK</name>
<dbReference type="InterPro" id="IPR011701">
    <property type="entry name" value="MFS"/>
</dbReference>
<sequence>MPRTTDYTANRGYDANGSAALEASSAGSPSPASADHVHADGDMIDSANRTTRRRTLIGINVGMALETFDFTAYAIFAPFFARSIFNPADPTAALLATLAVFGAAFLVRPFGAVAFGWLADRKGRKFALISAVICASCGLLLVGLAPSYQTAGLTGACVLLFARLLQGIAHTGEVAAAYTYIAETAPPRKRGLWASSLYASSLIAVVIANIVGLILSSVMSQSQLTTWGWRIPFFIGACLGLLSLVLRRNMVETDAFMRQAAREAMPQKKTSMWRGLWNNKAAGVRVFLLAGSNAVFFYAWAISGPSWGISILKLSPAHALWSAIIAQLVCVIALPFLGALSDRIGRRASYWIYGIAAAALSFPLHHLAQGGETWQFALAMSIALFIFAFNGSMFPALLAELFPAGIRASGVALPYSLSAMVFAGTAPFLQQWLGQQGLGNMFVMYTAAMALLGAVVMFFTKETSRIDLTD</sequence>
<evidence type="ECO:0000256" key="4">
    <source>
        <dbReference type="ARBA" id="ARBA00022475"/>
    </source>
</evidence>
<dbReference type="Pfam" id="PF07690">
    <property type="entry name" value="MFS_1"/>
    <property type="match status" value="1"/>
</dbReference>
<evidence type="ECO:0000313" key="11">
    <source>
        <dbReference type="EMBL" id="MFM0639639.1"/>
    </source>
</evidence>
<dbReference type="PANTHER" id="PTHR43528:SF1">
    <property type="entry name" value="ALPHA-KETOGLUTARATE PERMEASE"/>
    <property type="match status" value="1"/>
</dbReference>
<keyword evidence="7 9" id="KW-1133">Transmembrane helix</keyword>